<feature type="non-terminal residue" evidence="1">
    <location>
        <position position="1"/>
    </location>
</feature>
<organism evidence="1 2">
    <name type="scientific">Pleurodeles waltl</name>
    <name type="common">Iberian ribbed newt</name>
    <dbReference type="NCBI Taxonomy" id="8319"/>
    <lineage>
        <taxon>Eukaryota</taxon>
        <taxon>Metazoa</taxon>
        <taxon>Chordata</taxon>
        <taxon>Craniata</taxon>
        <taxon>Vertebrata</taxon>
        <taxon>Euteleostomi</taxon>
        <taxon>Amphibia</taxon>
        <taxon>Batrachia</taxon>
        <taxon>Caudata</taxon>
        <taxon>Salamandroidea</taxon>
        <taxon>Salamandridae</taxon>
        <taxon>Pleurodelinae</taxon>
        <taxon>Pleurodeles</taxon>
    </lineage>
</organism>
<keyword evidence="2" id="KW-1185">Reference proteome</keyword>
<feature type="non-terminal residue" evidence="1">
    <location>
        <position position="63"/>
    </location>
</feature>
<reference evidence="1" key="1">
    <citation type="journal article" date="2022" name="bioRxiv">
        <title>Sequencing and chromosome-scale assembly of the giantPleurodeles waltlgenome.</title>
        <authorList>
            <person name="Brown T."/>
            <person name="Elewa A."/>
            <person name="Iarovenko S."/>
            <person name="Subramanian E."/>
            <person name="Araus A.J."/>
            <person name="Petzold A."/>
            <person name="Susuki M."/>
            <person name="Suzuki K.-i.T."/>
            <person name="Hayashi T."/>
            <person name="Toyoda A."/>
            <person name="Oliveira C."/>
            <person name="Osipova E."/>
            <person name="Leigh N.D."/>
            <person name="Simon A."/>
            <person name="Yun M.H."/>
        </authorList>
    </citation>
    <scope>NUCLEOTIDE SEQUENCE</scope>
    <source>
        <strain evidence="1">20211129_DDA</strain>
        <tissue evidence="1">Liver</tissue>
    </source>
</reference>
<dbReference type="AlphaFoldDB" id="A0AAV7LIJ5"/>
<gene>
    <name evidence="1" type="ORF">NDU88_000427</name>
</gene>
<evidence type="ECO:0000313" key="1">
    <source>
        <dbReference type="EMBL" id="KAJ1087245.1"/>
    </source>
</evidence>
<name>A0AAV7LIJ5_PLEWA</name>
<proteinExistence type="predicted"/>
<accession>A0AAV7LIJ5</accession>
<protein>
    <submittedName>
        <fullName evidence="1">Uncharacterized protein</fullName>
    </submittedName>
</protein>
<evidence type="ECO:0000313" key="2">
    <source>
        <dbReference type="Proteomes" id="UP001066276"/>
    </source>
</evidence>
<sequence length="63" mass="6880">HNPLCGFHGRVWVELQVEGDPLCEAKPLCTLITPHCSTCTPLCESVVGAPDWTQPHVRGITTQ</sequence>
<dbReference type="EMBL" id="JANPWB010000015">
    <property type="protein sequence ID" value="KAJ1087245.1"/>
    <property type="molecule type" value="Genomic_DNA"/>
</dbReference>
<comment type="caution">
    <text evidence="1">The sequence shown here is derived from an EMBL/GenBank/DDBJ whole genome shotgun (WGS) entry which is preliminary data.</text>
</comment>
<dbReference type="Proteomes" id="UP001066276">
    <property type="component" value="Chromosome 11"/>
</dbReference>